<evidence type="ECO:0000256" key="1">
    <source>
        <dbReference type="SAM" id="MobiDB-lite"/>
    </source>
</evidence>
<evidence type="ECO:0000313" key="3">
    <source>
        <dbReference type="EMBL" id="GAG35950.1"/>
    </source>
</evidence>
<reference evidence="3" key="1">
    <citation type="journal article" date="2014" name="Front. Microbiol.">
        <title>High frequency of phylogenetically diverse reductive dehalogenase-homologous genes in deep subseafloor sedimentary metagenomes.</title>
        <authorList>
            <person name="Kawai M."/>
            <person name="Futagami T."/>
            <person name="Toyoda A."/>
            <person name="Takaki Y."/>
            <person name="Nishi S."/>
            <person name="Hori S."/>
            <person name="Arai W."/>
            <person name="Tsubouchi T."/>
            <person name="Morono Y."/>
            <person name="Uchiyama I."/>
            <person name="Ito T."/>
            <person name="Fujiyama A."/>
            <person name="Inagaki F."/>
            <person name="Takami H."/>
        </authorList>
    </citation>
    <scope>NUCLEOTIDE SEQUENCE</scope>
    <source>
        <strain evidence="3">Expedition CK06-06</strain>
    </source>
</reference>
<dbReference type="Gene3D" id="3.30.450.20">
    <property type="entry name" value="PAS domain"/>
    <property type="match status" value="1"/>
</dbReference>
<dbReference type="EMBL" id="BARS01047062">
    <property type="protein sequence ID" value="GAG35950.1"/>
    <property type="molecule type" value="Genomic_DNA"/>
</dbReference>
<proteinExistence type="predicted"/>
<name>X0WZ22_9ZZZZ</name>
<dbReference type="AlphaFoldDB" id="X0WZ22"/>
<dbReference type="NCBIfam" id="TIGR00229">
    <property type="entry name" value="sensory_box"/>
    <property type="match status" value="1"/>
</dbReference>
<feature type="domain" description="PAS" evidence="2">
    <location>
        <begin position="47"/>
        <end position="91"/>
    </location>
</feature>
<dbReference type="InterPro" id="IPR000014">
    <property type="entry name" value="PAS"/>
</dbReference>
<dbReference type="PROSITE" id="PS50112">
    <property type="entry name" value="PAS"/>
    <property type="match status" value="1"/>
</dbReference>
<feature type="region of interest" description="Disordered" evidence="1">
    <location>
        <begin position="1"/>
        <end position="23"/>
    </location>
</feature>
<evidence type="ECO:0000259" key="2">
    <source>
        <dbReference type="PROSITE" id="PS50112"/>
    </source>
</evidence>
<feature type="non-terminal residue" evidence="3">
    <location>
        <position position="91"/>
    </location>
</feature>
<dbReference type="InterPro" id="IPR035965">
    <property type="entry name" value="PAS-like_dom_sf"/>
</dbReference>
<organism evidence="3">
    <name type="scientific">marine sediment metagenome</name>
    <dbReference type="NCBI Taxonomy" id="412755"/>
    <lineage>
        <taxon>unclassified sequences</taxon>
        <taxon>metagenomes</taxon>
        <taxon>ecological metagenomes</taxon>
    </lineage>
</organism>
<gene>
    <name evidence="3" type="ORF">S01H1_70745</name>
</gene>
<comment type="caution">
    <text evidence="3">The sequence shown here is derived from an EMBL/GenBank/DDBJ whole genome shotgun (WGS) entry which is preliminary data.</text>
</comment>
<accession>X0WZ22</accession>
<protein>
    <recommendedName>
        <fullName evidence="2">PAS domain-containing protein</fullName>
    </recommendedName>
</protein>
<sequence>MPERSKAVHKPGGDLPERADRSPRAIVIESCRDITERRLAEDQLRKEKDLSEATLSSLPGVFYAFDGQGNFLRWNKNFETVSGYSGEEIAG</sequence>
<dbReference type="SUPFAM" id="SSF55785">
    <property type="entry name" value="PYP-like sensor domain (PAS domain)"/>
    <property type="match status" value="1"/>
</dbReference>